<keyword evidence="3" id="KW-0378">Hydrolase</keyword>
<dbReference type="EMBL" id="JBHSJD010000002">
    <property type="protein sequence ID" value="MFC5021758.1"/>
    <property type="molecule type" value="Genomic_DNA"/>
</dbReference>
<dbReference type="PANTHER" id="PTHR22935:SF95">
    <property type="entry name" value="BETA-LACTAMASE-LIKE 1-RELATED"/>
    <property type="match status" value="1"/>
</dbReference>
<keyword evidence="4" id="KW-1185">Reference proteome</keyword>
<dbReference type="Gene3D" id="3.40.710.10">
    <property type="entry name" value="DD-peptidase/beta-lactamase superfamily"/>
    <property type="match status" value="1"/>
</dbReference>
<evidence type="ECO:0000259" key="2">
    <source>
        <dbReference type="Pfam" id="PF00144"/>
    </source>
</evidence>
<dbReference type="Pfam" id="PF00144">
    <property type="entry name" value="Beta-lactamase"/>
    <property type="match status" value="1"/>
</dbReference>
<dbReference type="InterPro" id="IPR051478">
    <property type="entry name" value="Beta-lactamase-like_AB/R"/>
</dbReference>
<gene>
    <name evidence="3" type="ORF">ACFPM3_06290</name>
</gene>
<reference evidence="4" key="1">
    <citation type="journal article" date="2019" name="Int. J. Syst. Evol. Microbiol.">
        <title>The Global Catalogue of Microorganisms (GCM) 10K type strain sequencing project: providing services to taxonomists for standard genome sequencing and annotation.</title>
        <authorList>
            <consortium name="The Broad Institute Genomics Platform"/>
            <consortium name="The Broad Institute Genome Sequencing Center for Infectious Disease"/>
            <person name="Wu L."/>
            <person name="Ma J."/>
        </authorList>
    </citation>
    <scope>NUCLEOTIDE SEQUENCE [LARGE SCALE GENOMIC DNA]</scope>
    <source>
        <strain evidence="4">CGMCC 4.1648</strain>
    </source>
</reference>
<dbReference type="PANTHER" id="PTHR22935">
    <property type="entry name" value="PENICILLIN-BINDING PROTEIN"/>
    <property type="match status" value="1"/>
</dbReference>
<proteinExistence type="inferred from homology"/>
<comment type="caution">
    <text evidence="3">The sequence shown here is derived from an EMBL/GenBank/DDBJ whole genome shotgun (WGS) entry which is preliminary data.</text>
</comment>
<feature type="domain" description="Beta-lactamase-related" evidence="2">
    <location>
        <begin position="20"/>
        <end position="341"/>
    </location>
</feature>
<dbReference type="InterPro" id="IPR012338">
    <property type="entry name" value="Beta-lactam/transpept-like"/>
</dbReference>
<evidence type="ECO:0000313" key="3">
    <source>
        <dbReference type="EMBL" id="MFC5021758.1"/>
    </source>
</evidence>
<sequence>MANDLGSLVRGTADRLAEESVGVVVAAVSGDSVEIRGAGRTGGDRQGSPGADTLFEIGSVTKVFTALALARLVVAGAVDLDEPLAALLPEGAVVPSRDGEEISLRHLATHTSGLPRLPKGMLLQALLRPSKPDPYAGCTAEVLLRGLARTRLGATPGQRFRYSNLGAGLLGLALAHRTGTDYASLVTRHICAPLGLSDTVVTVDSGREARLAQGHGRRRRPVPPWHLADLAGAGGLRSTATDLVAFARAQLDGGPGHLADAIRLTREVEHRNGPFASVHLGWMSHRLHARQGGHLQVWHNGGTGGFSSFMGFDPENRVAVVVLANTQLSVDGPALRLLHALQTEQPSTD</sequence>
<dbReference type="EC" id="3.-.-.-" evidence="3"/>
<accession>A0ABV9XAH9</accession>
<organism evidence="3 4">
    <name type="scientific">Streptomyces coeruleoprunus</name>
    <dbReference type="NCBI Taxonomy" id="285563"/>
    <lineage>
        <taxon>Bacteria</taxon>
        <taxon>Bacillati</taxon>
        <taxon>Actinomycetota</taxon>
        <taxon>Actinomycetes</taxon>
        <taxon>Kitasatosporales</taxon>
        <taxon>Streptomycetaceae</taxon>
        <taxon>Streptomyces</taxon>
    </lineage>
</organism>
<dbReference type="InterPro" id="IPR001466">
    <property type="entry name" value="Beta-lactam-related"/>
</dbReference>
<evidence type="ECO:0000256" key="1">
    <source>
        <dbReference type="ARBA" id="ARBA00038473"/>
    </source>
</evidence>
<name>A0ABV9XAH9_9ACTN</name>
<dbReference type="SUPFAM" id="SSF56601">
    <property type="entry name" value="beta-lactamase/transpeptidase-like"/>
    <property type="match status" value="1"/>
</dbReference>
<dbReference type="RefSeq" id="WP_345693701.1">
    <property type="nucleotide sequence ID" value="NZ_BAABIT010000001.1"/>
</dbReference>
<comment type="similarity">
    <text evidence="1">Belongs to the beta-lactamase family.</text>
</comment>
<dbReference type="Proteomes" id="UP001595829">
    <property type="component" value="Unassembled WGS sequence"/>
</dbReference>
<dbReference type="GO" id="GO:0016787">
    <property type="term" value="F:hydrolase activity"/>
    <property type="evidence" value="ECO:0007669"/>
    <property type="project" value="UniProtKB-KW"/>
</dbReference>
<protein>
    <submittedName>
        <fullName evidence="3">Serine hydrolase domain-containing protein</fullName>
        <ecNumber evidence="3">3.-.-.-</ecNumber>
    </submittedName>
</protein>
<evidence type="ECO:0000313" key="4">
    <source>
        <dbReference type="Proteomes" id="UP001595829"/>
    </source>
</evidence>